<accession>A0ABY3RS14</accession>
<organism evidence="2 3">
    <name type="scientific">Microbacterium resistens</name>
    <dbReference type="NCBI Taxonomy" id="156977"/>
    <lineage>
        <taxon>Bacteria</taxon>
        <taxon>Bacillati</taxon>
        <taxon>Actinomycetota</taxon>
        <taxon>Actinomycetes</taxon>
        <taxon>Micrococcales</taxon>
        <taxon>Microbacteriaceae</taxon>
        <taxon>Microbacterium</taxon>
    </lineage>
</organism>
<keyword evidence="1" id="KW-0732">Signal</keyword>
<dbReference type="InterPro" id="IPR005297">
    <property type="entry name" value="Lipoprotein_repeat"/>
</dbReference>
<dbReference type="RefSeq" id="WP_231820406.1">
    <property type="nucleotide sequence ID" value="NZ_CP082781.1"/>
</dbReference>
<protein>
    <recommendedName>
        <fullName evidence="4">Lipoprotein with Yx(FWY)xxD motif</fullName>
    </recommendedName>
</protein>
<dbReference type="PANTHER" id="PTHR39335">
    <property type="entry name" value="BLL4220 PROTEIN"/>
    <property type="match status" value="1"/>
</dbReference>
<evidence type="ECO:0000256" key="1">
    <source>
        <dbReference type="SAM" id="SignalP"/>
    </source>
</evidence>
<dbReference type="EMBL" id="CP082781">
    <property type="protein sequence ID" value="UGS26852.1"/>
    <property type="molecule type" value="Genomic_DNA"/>
</dbReference>
<evidence type="ECO:0008006" key="4">
    <source>
        <dbReference type="Google" id="ProtNLM"/>
    </source>
</evidence>
<name>A0ABY3RS14_9MICO</name>
<proteinExistence type="predicted"/>
<keyword evidence="3" id="KW-1185">Reference proteome</keyword>
<dbReference type="PROSITE" id="PS51257">
    <property type="entry name" value="PROKAR_LIPOPROTEIN"/>
    <property type="match status" value="1"/>
</dbReference>
<dbReference type="Pfam" id="PF03640">
    <property type="entry name" value="Lipoprotein_15"/>
    <property type="match status" value="2"/>
</dbReference>
<feature type="chain" id="PRO_5046564501" description="Lipoprotein with Yx(FWY)xxD motif" evidence="1">
    <location>
        <begin position="25"/>
        <end position="161"/>
    </location>
</feature>
<dbReference type="Proteomes" id="UP001199642">
    <property type="component" value="Chromosome"/>
</dbReference>
<sequence length="161" mass="15768">MRRTLAIGALALGMLLAGCGSPGAAETSAPPASDAGGYGDAPSSGADLMLAETALGEIVVTADGMTAYVFDKDTQGAAESACTGACLGNWPPILAAGSEPVGDGITGELGTIDTSDGKKQITLDGWPMYTFAGDAAAGDVAGQGVQDVWWVVDATGAKIGG</sequence>
<dbReference type="PANTHER" id="PTHR39335:SF1">
    <property type="entry name" value="BLL4220 PROTEIN"/>
    <property type="match status" value="1"/>
</dbReference>
<reference evidence="2 3" key="1">
    <citation type="submission" date="2023-01" db="EMBL/GenBank/DDBJ databases">
        <title>Characterization of estradiol degrading bacteria Microbacterium sp. MZT7 and reveal degrading genes through genome analysis.</title>
        <authorList>
            <person name="Hao P."/>
            <person name="Gao Y."/>
        </authorList>
    </citation>
    <scope>NUCLEOTIDE SEQUENCE [LARGE SCALE GENOMIC DNA]</scope>
    <source>
        <strain evidence="2 3">MZT7</strain>
    </source>
</reference>
<evidence type="ECO:0000313" key="3">
    <source>
        <dbReference type="Proteomes" id="UP001199642"/>
    </source>
</evidence>
<evidence type="ECO:0000313" key="2">
    <source>
        <dbReference type="EMBL" id="UGS26852.1"/>
    </source>
</evidence>
<feature type="signal peptide" evidence="1">
    <location>
        <begin position="1"/>
        <end position="24"/>
    </location>
</feature>
<gene>
    <name evidence="2" type="ORF">K8F61_01060</name>
</gene>